<dbReference type="PANTHER" id="PTHR30419">
    <property type="entry name" value="HTH-TYPE TRANSCRIPTIONAL REGULATOR YBHD"/>
    <property type="match status" value="1"/>
</dbReference>
<feature type="domain" description="HTH lysR-type" evidence="5">
    <location>
        <begin position="1"/>
        <end position="58"/>
    </location>
</feature>
<accession>A0ABP3LEP7</accession>
<dbReference type="Proteomes" id="UP001501706">
    <property type="component" value="Unassembled WGS sequence"/>
</dbReference>
<evidence type="ECO:0000259" key="5">
    <source>
        <dbReference type="PROSITE" id="PS50931"/>
    </source>
</evidence>
<organism evidence="6 7">
    <name type="scientific">Pigmentiphaga daeguensis</name>
    <dbReference type="NCBI Taxonomy" id="414049"/>
    <lineage>
        <taxon>Bacteria</taxon>
        <taxon>Pseudomonadati</taxon>
        <taxon>Pseudomonadota</taxon>
        <taxon>Betaproteobacteria</taxon>
        <taxon>Burkholderiales</taxon>
        <taxon>Alcaligenaceae</taxon>
        <taxon>Pigmentiphaga</taxon>
    </lineage>
</organism>
<dbReference type="InterPro" id="IPR036388">
    <property type="entry name" value="WH-like_DNA-bd_sf"/>
</dbReference>
<reference evidence="7" key="1">
    <citation type="journal article" date="2019" name="Int. J. Syst. Evol. Microbiol.">
        <title>The Global Catalogue of Microorganisms (GCM) 10K type strain sequencing project: providing services to taxonomists for standard genome sequencing and annotation.</title>
        <authorList>
            <consortium name="The Broad Institute Genomics Platform"/>
            <consortium name="The Broad Institute Genome Sequencing Center for Infectious Disease"/>
            <person name="Wu L."/>
            <person name="Ma J."/>
        </authorList>
    </citation>
    <scope>NUCLEOTIDE SEQUENCE [LARGE SCALE GENOMIC DNA]</scope>
    <source>
        <strain evidence="7">JCM 14330</strain>
    </source>
</reference>
<dbReference type="SUPFAM" id="SSF53850">
    <property type="entry name" value="Periplasmic binding protein-like II"/>
    <property type="match status" value="1"/>
</dbReference>
<comment type="similarity">
    <text evidence="1">Belongs to the LysR transcriptional regulatory family.</text>
</comment>
<evidence type="ECO:0000256" key="2">
    <source>
        <dbReference type="ARBA" id="ARBA00023015"/>
    </source>
</evidence>
<name>A0ABP3LEP7_9BURK</name>
<comment type="caution">
    <text evidence="6">The sequence shown here is derived from an EMBL/GenBank/DDBJ whole genome shotgun (WGS) entry which is preliminary data.</text>
</comment>
<gene>
    <name evidence="6" type="primary">cynR_1</name>
    <name evidence="6" type="ORF">GCM10009097_13480</name>
</gene>
<keyword evidence="3" id="KW-0238">DNA-binding</keyword>
<dbReference type="CDD" id="cd05466">
    <property type="entry name" value="PBP2_LTTR_substrate"/>
    <property type="match status" value="1"/>
</dbReference>
<keyword evidence="7" id="KW-1185">Reference proteome</keyword>
<dbReference type="EMBL" id="BAAAEN010000004">
    <property type="protein sequence ID" value="GAA0498494.1"/>
    <property type="molecule type" value="Genomic_DNA"/>
</dbReference>
<evidence type="ECO:0000313" key="7">
    <source>
        <dbReference type="Proteomes" id="UP001501706"/>
    </source>
</evidence>
<dbReference type="SUPFAM" id="SSF46785">
    <property type="entry name" value="Winged helix' DNA-binding domain"/>
    <property type="match status" value="1"/>
</dbReference>
<dbReference type="InterPro" id="IPR005119">
    <property type="entry name" value="LysR_subst-bd"/>
</dbReference>
<sequence length="297" mass="32581">MQIPAYRYFLAVAETGSIRRAAELMHLSPSAISRQVQLLEHAFRSPLFERNQTGMVLTEEGRIVATQMRNSLRDMELARARIDELHGLVRGNVGLASIEGVMTGWLLPAISRFRASHPGITFDARVAGSEQVLRLVHDGTVDLGIALAPDEHDPDLEIVHRFVTRYVVAVAPDHALARRRRVDLKTLLAQPLALLDANFETRRWLNQAATRRQLPLTAVLNLDHIESIKRAVRGGELATVLPDYAVTTDAAAGELVMIELEGASAARTATVLCCRRGRVQTRAARAVIDLLAGCGPA</sequence>
<dbReference type="InterPro" id="IPR000847">
    <property type="entry name" value="LysR_HTH_N"/>
</dbReference>
<evidence type="ECO:0000256" key="4">
    <source>
        <dbReference type="ARBA" id="ARBA00023163"/>
    </source>
</evidence>
<evidence type="ECO:0000256" key="3">
    <source>
        <dbReference type="ARBA" id="ARBA00023125"/>
    </source>
</evidence>
<protein>
    <submittedName>
        <fullName evidence="6">Transcriptional regulator CynR</fullName>
    </submittedName>
</protein>
<keyword evidence="2" id="KW-0805">Transcription regulation</keyword>
<proteinExistence type="inferred from homology"/>
<dbReference type="InterPro" id="IPR050950">
    <property type="entry name" value="HTH-type_LysR_regulators"/>
</dbReference>
<evidence type="ECO:0000256" key="1">
    <source>
        <dbReference type="ARBA" id="ARBA00009437"/>
    </source>
</evidence>
<dbReference type="PANTHER" id="PTHR30419:SF8">
    <property type="entry name" value="NITROGEN ASSIMILATION TRANSCRIPTIONAL ACTIVATOR-RELATED"/>
    <property type="match status" value="1"/>
</dbReference>
<evidence type="ECO:0000313" key="6">
    <source>
        <dbReference type="EMBL" id="GAA0498494.1"/>
    </source>
</evidence>
<keyword evidence="4" id="KW-0804">Transcription</keyword>
<dbReference type="InterPro" id="IPR036390">
    <property type="entry name" value="WH_DNA-bd_sf"/>
</dbReference>
<dbReference type="Pfam" id="PF03466">
    <property type="entry name" value="LysR_substrate"/>
    <property type="match status" value="1"/>
</dbReference>
<dbReference type="PROSITE" id="PS50931">
    <property type="entry name" value="HTH_LYSR"/>
    <property type="match status" value="1"/>
</dbReference>
<dbReference type="RefSeq" id="WP_343927307.1">
    <property type="nucleotide sequence ID" value="NZ_BAAAEN010000004.1"/>
</dbReference>
<dbReference type="Gene3D" id="3.40.190.290">
    <property type="match status" value="1"/>
</dbReference>
<dbReference type="Gene3D" id="1.10.10.10">
    <property type="entry name" value="Winged helix-like DNA-binding domain superfamily/Winged helix DNA-binding domain"/>
    <property type="match status" value="1"/>
</dbReference>
<dbReference type="Pfam" id="PF00126">
    <property type="entry name" value="HTH_1"/>
    <property type="match status" value="1"/>
</dbReference>